<evidence type="ECO:0000256" key="2">
    <source>
        <dbReference type="ARBA" id="ARBA00004141"/>
    </source>
</evidence>
<comment type="caution">
    <text evidence="11">The sequence shown here is derived from an EMBL/GenBank/DDBJ whole genome shotgun (WGS) entry which is preliminary data.</text>
</comment>
<keyword evidence="5 11" id="KW-0808">Transferase</keyword>
<feature type="transmembrane region" description="Helical" evidence="10">
    <location>
        <begin position="286"/>
        <end position="306"/>
    </location>
</feature>
<evidence type="ECO:0000313" key="11">
    <source>
        <dbReference type="EMBL" id="KAK3316403.1"/>
    </source>
</evidence>
<dbReference type="FunFam" id="1.20.120.1780:FF:000001">
    <property type="entry name" value="4-hydroxybenzoate octaprenyltransferase"/>
    <property type="match status" value="1"/>
</dbReference>
<keyword evidence="12" id="KW-1185">Reference proteome</keyword>
<feature type="transmembrane region" description="Helical" evidence="10">
    <location>
        <begin position="185"/>
        <end position="204"/>
    </location>
</feature>
<feature type="transmembrane region" description="Helical" evidence="10">
    <location>
        <begin position="84"/>
        <end position="104"/>
    </location>
</feature>
<evidence type="ECO:0000256" key="9">
    <source>
        <dbReference type="ARBA" id="ARBA00075214"/>
    </source>
</evidence>
<keyword evidence="7 10" id="KW-1133">Transmembrane helix</keyword>
<evidence type="ECO:0000256" key="4">
    <source>
        <dbReference type="ARBA" id="ARBA00005985"/>
    </source>
</evidence>
<dbReference type="FunFam" id="1.10.357.140:FF:000008">
    <property type="entry name" value="4-hydroxybenzoate octaprenyltransferase"/>
    <property type="match status" value="1"/>
</dbReference>
<comment type="cofactor">
    <cofactor evidence="1">
        <name>Mg(2+)</name>
        <dbReference type="ChEBI" id="CHEBI:18420"/>
    </cofactor>
</comment>
<feature type="transmembrane region" description="Helical" evidence="10">
    <location>
        <begin position="326"/>
        <end position="344"/>
    </location>
</feature>
<dbReference type="EMBL" id="JAUEDM010000005">
    <property type="protein sequence ID" value="KAK3316403.1"/>
    <property type="molecule type" value="Genomic_DNA"/>
</dbReference>
<dbReference type="PANTHER" id="PTHR11048:SF39">
    <property type="entry name" value="POLYPRENYL TRANSFERASE AUSN"/>
    <property type="match status" value="1"/>
</dbReference>
<name>A0AAE0I0N7_9PEZI</name>
<sequence>MASAQEKTPLTSESSPNKFNFFPHLPPYSPPTTGILSKLPPSWVPYAQLMRLDRPAGFYVFYLSHVIGLFYAACITTPPPSEVARLTVLLIPVNVLLRGAACSFNDTVDQAFDRRVARCRHRPVARGAVTTTQAHIFTACQLLFGYIPLLVLSGFPRESLPHAAGMVTLLFAYAFMKRGTNYPQVVLGVSLAWAIFFCGAALGLDPFDFSSHGKSTLALFGSNVVWSITYDTIYAHQDVVDDVKAGVMSMAVRFRESTKLLAAILSVIQVVLLVACGIYERETFGGFIYFVGTVGGVAATMAYFIYEVDLKSPGSCGRYFHRQGKIVGAAFLSGLIGEYVVKVVR</sequence>
<dbReference type="Gene3D" id="1.20.120.1780">
    <property type="entry name" value="UbiA prenyltransferase"/>
    <property type="match status" value="1"/>
</dbReference>
<dbReference type="Gene3D" id="1.10.357.140">
    <property type="entry name" value="UbiA prenyltransferase"/>
    <property type="match status" value="1"/>
</dbReference>
<comment type="similarity">
    <text evidence="4">Belongs to the UbiA prenyltransferase family.</text>
</comment>
<protein>
    <recommendedName>
        <fullName evidence="9">Diterpenoid pyrone biosynthesis cluster protein C</fullName>
    </recommendedName>
</protein>
<comment type="pathway">
    <text evidence="3">Secondary metabolite biosynthesis; terpenoid biosynthesis.</text>
</comment>
<proteinExistence type="inferred from homology"/>
<reference evidence="11" key="1">
    <citation type="journal article" date="2023" name="Mol. Phylogenet. Evol.">
        <title>Genome-scale phylogeny and comparative genomics of the fungal order Sordariales.</title>
        <authorList>
            <person name="Hensen N."/>
            <person name="Bonometti L."/>
            <person name="Westerberg I."/>
            <person name="Brannstrom I.O."/>
            <person name="Guillou S."/>
            <person name="Cros-Aarteil S."/>
            <person name="Calhoun S."/>
            <person name="Haridas S."/>
            <person name="Kuo A."/>
            <person name="Mondo S."/>
            <person name="Pangilinan J."/>
            <person name="Riley R."/>
            <person name="LaButti K."/>
            <person name="Andreopoulos B."/>
            <person name="Lipzen A."/>
            <person name="Chen C."/>
            <person name="Yan M."/>
            <person name="Daum C."/>
            <person name="Ng V."/>
            <person name="Clum A."/>
            <person name="Steindorff A."/>
            <person name="Ohm R.A."/>
            <person name="Martin F."/>
            <person name="Silar P."/>
            <person name="Natvig D.O."/>
            <person name="Lalanne C."/>
            <person name="Gautier V."/>
            <person name="Ament-Velasquez S.L."/>
            <person name="Kruys A."/>
            <person name="Hutchinson M.I."/>
            <person name="Powell A.J."/>
            <person name="Barry K."/>
            <person name="Miller A.N."/>
            <person name="Grigoriev I.V."/>
            <person name="Debuchy R."/>
            <person name="Gladieux P."/>
            <person name="Hiltunen Thoren M."/>
            <person name="Johannesson H."/>
        </authorList>
    </citation>
    <scope>NUCLEOTIDE SEQUENCE</scope>
    <source>
        <strain evidence="11">CBS 118394</strain>
    </source>
</reference>
<keyword evidence="8 10" id="KW-0472">Membrane</keyword>
<dbReference type="AlphaFoldDB" id="A0AAE0I0N7"/>
<dbReference type="InterPro" id="IPR039653">
    <property type="entry name" value="Prenyltransferase"/>
</dbReference>
<dbReference type="InterPro" id="IPR044878">
    <property type="entry name" value="UbiA_sf"/>
</dbReference>
<evidence type="ECO:0000256" key="10">
    <source>
        <dbReference type="SAM" id="Phobius"/>
    </source>
</evidence>
<evidence type="ECO:0000256" key="7">
    <source>
        <dbReference type="ARBA" id="ARBA00022989"/>
    </source>
</evidence>
<dbReference type="CDD" id="cd13959">
    <property type="entry name" value="PT_UbiA_COQ2"/>
    <property type="match status" value="1"/>
</dbReference>
<comment type="subcellular location">
    <subcellularLocation>
        <location evidence="2">Membrane</location>
        <topology evidence="2">Multi-pass membrane protein</topology>
    </subcellularLocation>
</comment>
<evidence type="ECO:0000256" key="6">
    <source>
        <dbReference type="ARBA" id="ARBA00022692"/>
    </source>
</evidence>
<dbReference type="GO" id="GO:0008412">
    <property type="term" value="F:4-hydroxybenzoate polyprenyltransferase activity"/>
    <property type="evidence" value="ECO:0007669"/>
    <property type="project" value="TreeGrafter"/>
</dbReference>
<feature type="transmembrane region" description="Helical" evidence="10">
    <location>
        <begin position="124"/>
        <end position="147"/>
    </location>
</feature>
<evidence type="ECO:0000256" key="5">
    <source>
        <dbReference type="ARBA" id="ARBA00022679"/>
    </source>
</evidence>
<keyword evidence="6 10" id="KW-0812">Transmembrane</keyword>
<dbReference type="Pfam" id="PF01040">
    <property type="entry name" value="UbiA"/>
    <property type="match status" value="1"/>
</dbReference>
<feature type="transmembrane region" description="Helical" evidence="10">
    <location>
        <begin position="159"/>
        <end position="176"/>
    </location>
</feature>
<evidence type="ECO:0000256" key="3">
    <source>
        <dbReference type="ARBA" id="ARBA00004721"/>
    </source>
</evidence>
<dbReference type="InterPro" id="IPR000537">
    <property type="entry name" value="UbiA_prenyltransferase"/>
</dbReference>
<feature type="transmembrane region" description="Helical" evidence="10">
    <location>
        <begin position="260"/>
        <end position="279"/>
    </location>
</feature>
<feature type="transmembrane region" description="Helical" evidence="10">
    <location>
        <begin position="58"/>
        <end position="78"/>
    </location>
</feature>
<dbReference type="Proteomes" id="UP001283341">
    <property type="component" value="Unassembled WGS sequence"/>
</dbReference>
<evidence type="ECO:0000313" key="12">
    <source>
        <dbReference type="Proteomes" id="UP001283341"/>
    </source>
</evidence>
<evidence type="ECO:0000256" key="1">
    <source>
        <dbReference type="ARBA" id="ARBA00001946"/>
    </source>
</evidence>
<organism evidence="11 12">
    <name type="scientific">Apodospora peruviana</name>
    <dbReference type="NCBI Taxonomy" id="516989"/>
    <lineage>
        <taxon>Eukaryota</taxon>
        <taxon>Fungi</taxon>
        <taxon>Dikarya</taxon>
        <taxon>Ascomycota</taxon>
        <taxon>Pezizomycotina</taxon>
        <taxon>Sordariomycetes</taxon>
        <taxon>Sordariomycetidae</taxon>
        <taxon>Sordariales</taxon>
        <taxon>Lasiosphaeriaceae</taxon>
        <taxon>Apodospora</taxon>
    </lineage>
</organism>
<dbReference type="GO" id="GO:0006744">
    <property type="term" value="P:ubiquinone biosynthetic process"/>
    <property type="evidence" value="ECO:0007669"/>
    <property type="project" value="TreeGrafter"/>
</dbReference>
<accession>A0AAE0I0N7</accession>
<gene>
    <name evidence="11" type="ORF">B0H66DRAFT_561210</name>
</gene>
<evidence type="ECO:0000256" key="8">
    <source>
        <dbReference type="ARBA" id="ARBA00023136"/>
    </source>
</evidence>
<dbReference type="PANTHER" id="PTHR11048">
    <property type="entry name" value="PRENYLTRANSFERASES"/>
    <property type="match status" value="1"/>
</dbReference>
<reference evidence="11" key="2">
    <citation type="submission" date="2023-06" db="EMBL/GenBank/DDBJ databases">
        <authorList>
            <consortium name="Lawrence Berkeley National Laboratory"/>
            <person name="Haridas S."/>
            <person name="Hensen N."/>
            <person name="Bonometti L."/>
            <person name="Westerberg I."/>
            <person name="Brannstrom I.O."/>
            <person name="Guillou S."/>
            <person name="Cros-Aarteil S."/>
            <person name="Calhoun S."/>
            <person name="Kuo A."/>
            <person name="Mondo S."/>
            <person name="Pangilinan J."/>
            <person name="Riley R."/>
            <person name="Labutti K."/>
            <person name="Andreopoulos B."/>
            <person name="Lipzen A."/>
            <person name="Chen C."/>
            <person name="Yanf M."/>
            <person name="Daum C."/>
            <person name="Ng V."/>
            <person name="Clum A."/>
            <person name="Steindorff A."/>
            <person name="Ohm R."/>
            <person name="Martin F."/>
            <person name="Silar P."/>
            <person name="Natvig D."/>
            <person name="Lalanne C."/>
            <person name="Gautier V."/>
            <person name="Ament-Velasquez S.L."/>
            <person name="Kruys A."/>
            <person name="Hutchinson M.I."/>
            <person name="Powell A.J."/>
            <person name="Barry K."/>
            <person name="Miller A.N."/>
            <person name="Grigoriev I.V."/>
            <person name="Debuchy R."/>
            <person name="Gladieux P."/>
            <person name="Thoren M.H."/>
            <person name="Johannesson H."/>
        </authorList>
    </citation>
    <scope>NUCLEOTIDE SEQUENCE</scope>
    <source>
        <strain evidence="11">CBS 118394</strain>
    </source>
</reference>
<dbReference type="GO" id="GO:0005743">
    <property type="term" value="C:mitochondrial inner membrane"/>
    <property type="evidence" value="ECO:0007669"/>
    <property type="project" value="TreeGrafter"/>
</dbReference>